<evidence type="ECO:0000313" key="9">
    <source>
        <dbReference type="Proteomes" id="UP001595839"/>
    </source>
</evidence>
<dbReference type="PANTHER" id="PTHR31321">
    <property type="entry name" value="ACYL-COA THIOESTER HYDROLASE YBHC-RELATED"/>
    <property type="match status" value="1"/>
</dbReference>
<dbReference type="InterPro" id="IPR012334">
    <property type="entry name" value="Pectin_lyas_fold"/>
</dbReference>
<dbReference type="Pfam" id="PF01095">
    <property type="entry name" value="Pectinesterase"/>
    <property type="match status" value="1"/>
</dbReference>
<gene>
    <name evidence="8" type="ORF">ACFPIH_40065</name>
</gene>
<reference evidence="9" key="1">
    <citation type="journal article" date="2019" name="Int. J. Syst. Evol. Microbiol.">
        <title>The Global Catalogue of Microorganisms (GCM) 10K type strain sequencing project: providing services to taxonomists for standard genome sequencing and annotation.</title>
        <authorList>
            <consortium name="The Broad Institute Genomics Platform"/>
            <consortium name="The Broad Institute Genome Sequencing Center for Infectious Disease"/>
            <person name="Wu L."/>
            <person name="Ma J."/>
        </authorList>
    </citation>
    <scope>NUCLEOTIDE SEQUENCE [LARGE SCALE GENOMIC DNA]</scope>
    <source>
        <strain evidence="9">CGMCC 4.7177</strain>
    </source>
</reference>
<keyword evidence="3" id="KW-0063">Aspartyl esterase</keyword>
<accession>A0ABV9B3K9</accession>
<dbReference type="InterPro" id="IPR002022">
    <property type="entry name" value="Pec_lyase"/>
</dbReference>
<dbReference type="SMART" id="SM00656">
    <property type="entry name" value="Amb_all"/>
    <property type="match status" value="1"/>
</dbReference>
<comment type="caution">
    <text evidence="8">The sequence shown here is derived from an EMBL/GenBank/DDBJ whole genome shotgun (WGS) entry which is preliminary data.</text>
</comment>
<evidence type="ECO:0000256" key="3">
    <source>
        <dbReference type="ARBA" id="ARBA00023085"/>
    </source>
</evidence>
<dbReference type="Proteomes" id="UP001595839">
    <property type="component" value="Unassembled WGS sequence"/>
</dbReference>
<dbReference type="RefSeq" id="WP_381182855.1">
    <property type="nucleotide sequence ID" value="NZ_JBHSFK010000035.1"/>
</dbReference>
<organism evidence="8 9">
    <name type="scientific">Streptomyces vulcanius</name>
    <dbReference type="NCBI Taxonomy" id="1441876"/>
    <lineage>
        <taxon>Bacteria</taxon>
        <taxon>Bacillati</taxon>
        <taxon>Actinomycetota</taxon>
        <taxon>Actinomycetes</taxon>
        <taxon>Kitasatosporales</taxon>
        <taxon>Streptomycetaceae</taxon>
        <taxon>Streptomyces</taxon>
    </lineage>
</organism>
<comment type="similarity">
    <text evidence="5">Belongs to the polysaccharide lyase 1 family.</text>
</comment>
<name>A0ABV9B3K9_9ACTN</name>
<evidence type="ECO:0000259" key="7">
    <source>
        <dbReference type="SMART" id="SM00656"/>
    </source>
</evidence>
<dbReference type="PANTHER" id="PTHR31321:SF57">
    <property type="entry name" value="PECTINESTERASE 53-RELATED"/>
    <property type="match status" value="1"/>
</dbReference>
<feature type="compositionally biased region" description="Polar residues" evidence="6">
    <location>
        <begin position="651"/>
        <end position="661"/>
    </location>
</feature>
<keyword evidence="9" id="KW-1185">Reference proteome</keyword>
<keyword evidence="5" id="KW-0624">Polysaccharide degradation</keyword>
<comment type="subcellular location">
    <subcellularLocation>
        <location evidence="5">Secreted</location>
    </subcellularLocation>
</comment>
<keyword evidence="4 5" id="KW-0456">Lyase</keyword>
<keyword evidence="5" id="KW-0964">Secreted</keyword>
<comment type="similarity">
    <text evidence="1">Belongs to the pectinesterase family.</text>
</comment>
<evidence type="ECO:0000256" key="5">
    <source>
        <dbReference type="RuleBase" id="RU361173"/>
    </source>
</evidence>
<dbReference type="Gene3D" id="2.160.20.10">
    <property type="entry name" value="Single-stranded right-handed beta-helix, Pectin lyase-like"/>
    <property type="match status" value="2"/>
</dbReference>
<feature type="region of interest" description="Disordered" evidence="6">
    <location>
        <begin position="645"/>
        <end position="681"/>
    </location>
</feature>
<proteinExistence type="inferred from homology"/>
<dbReference type="Pfam" id="PF00544">
    <property type="entry name" value="Pectate_lyase_4"/>
    <property type="match status" value="1"/>
</dbReference>
<evidence type="ECO:0000256" key="1">
    <source>
        <dbReference type="ARBA" id="ARBA00008891"/>
    </source>
</evidence>
<feature type="domain" description="Pectate lyase" evidence="7">
    <location>
        <begin position="73"/>
        <end position="292"/>
    </location>
</feature>
<dbReference type="SUPFAM" id="SSF51126">
    <property type="entry name" value="Pectin lyase-like"/>
    <property type="match status" value="2"/>
</dbReference>
<dbReference type="InterPro" id="IPR011050">
    <property type="entry name" value="Pectin_lyase_fold/virulence"/>
</dbReference>
<evidence type="ECO:0000256" key="4">
    <source>
        <dbReference type="ARBA" id="ARBA00023239"/>
    </source>
</evidence>
<keyword evidence="2" id="KW-0378">Hydrolase</keyword>
<evidence type="ECO:0000256" key="2">
    <source>
        <dbReference type="ARBA" id="ARBA00022801"/>
    </source>
</evidence>
<dbReference type="EMBL" id="JBHSFK010000035">
    <property type="protein sequence ID" value="MFC4505593.1"/>
    <property type="molecule type" value="Genomic_DNA"/>
</dbReference>
<protein>
    <submittedName>
        <fullName evidence="8">Pectinesterase family protein</fullName>
    </submittedName>
</protein>
<dbReference type="InterPro" id="IPR000070">
    <property type="entry name" value="Pectinesterase_cat"/>
</dbReference>
<keyword evidence="5" id="KW-0119">Carbohydrate metabolism</keyword>
<evidence type="ECO:0000256" key="6">
    <source>
        <dbReference type="SAM" id="MobiDB-lite"/>
    </source>
</evidence>
<evidence type="ECO:0000313" key="8">
    <source>
        <dbReference type="EMBL" id="MFC4505593.1"/>
    </source>
</evidence>
<sequence length="681" mass="71864">MTTQTPHRRRRRTSIAVGVPLALTGAGVLAYGGVFGVGAQQAASAAAPAWATATADGFASVNALGQNGTYGGRDGQTVTVKTLADLEKYATAAEPYVIVVAATITMNPVGKEIKVQSDKTIIGSGTSGQIVGGGFFLGQGVHNVIIRNLTIRDAYQGVWNDKEHDYDGIQMDGAHHVWIDHNDIRHMADGLIDSRKDTSYLTVSWNKLSQENKAFGIGWTDNVTADITIHHNWIRETEQRNPSTDNVAHAHLYNNFLEDVAGTDITSSYGNYSRGGTNMLLENSYFQGLTNPVVRDATATVVQRGNVFSGTTGKNESGGTGAAWDPKTYYPYTLDKAADVPTLLKSGAGPRSSLGTAAAVKAAATTLTVAQDGSGQYRTVQAAVDAVPANNASRVVISVKPGTYREVVKVPANKPHVTIQGSGGSRKDTTIVYGNAAGMTKPDGSGTYGTPGSATLSVQSDDSQVRNLTVTNDFDEAAHQDIANQAVALLTQADRIVLDGVIVNGDQDTLELETAAKEKEGRVYISNSYVTGNVDFVFGRATVVVDKSVITLKKRWNGTSAGYVTAPSTPAGRKGILISRSSIGGDVSAASFFLGRNWHPGGDTTVDPQTTVRDTTLSAAVKTTPWSDMGGFSWKDDRFGEYRNTGAGAGTASSDRPQLTAAQAADQEVSDWLGDWTPSAG</sequence>